<comment type="caution">
    <text evidence="1">The sequence shown here is derived from an EMBL/GenBank/DDBJ whole genome shotgun (WGS) entry which is preliminary data.</text>
</comment>
<dbReference type="EMBL" id="JBEZUR010000028">
    <property type="protein sequence ID" value="MEU3556157.1"/>
    <property type="molecule type" value="Genomic_DNA"/>
</dbReference>
<dbReference type="RefSeq" id="WP_108952810.1">
    <property type="nucleotide sequence ID" value="NZ_BEVZ01000002.1"/>
</dbReference>
<name>A0ABV2YK92_9ACTN</name>
<protein>
    <submittedName>
        <fullName evidence="1">Uncharacterized protein</fullName>
    </submittedName>
</protein>
<reference evidence="1 2" key="1">
    <citation type="submission" date="2024-06" db="EMBL/GenBank/DDBJ databases">
        <title>The Natural Products Discovery Center: Release of the First 8490 Sequenced Strains for Exploring Actinobacteria Biosynthetic Diversity.</title>
        <authorList>
            <person name="Kalkreuter E."/>
            <person name="Kautsar S.A."/>
            <person name="Yang D."/>
            <person name="Bader C.D."/>
            <person name="Teijaro C.N."/>
            <person name="Fluegel L."/>
            <person name="Davis C.M."/>
            <person name="Simpson J.R."/>
            <person name="Lauterbach L."/>
            <person name="Steele A.D."/>
            <person name="Gui C."/>
            <person name="Meng S."/>
            <person name="Li G."/>
            <person name="Viehrig K."/>
            <person name="Ye F."/>
            <person name="Su P."/>
            <person name="Kiefer A.F."/>
            <person name="Nichols A."/>
            <person name="Cepeda A.J."/>
            <person name="Yan W."/>
            <person name="Fan B."/>
            <person name="Jiang Y."/>
            <person name="Adhikari A."/>
            <person name="Zheng C.-J."/>
            <person name="Schuster L."/>
            <person name="Cowan T.M."/>
            <person name="Smanski M.J."/>
            <person name="Chevrette M.G."/>
            <person name="De Carvalho L.P.S."/>
            <person name="Shen B."/>
        </authorList>
    </citation>
    <scope>NUCLEOTIDE SEQUENCE [LARGE SCALE GENOMIC DNA]</scope>
    <source>
        <strain evidence="1 2">NPDC038104</strain>
    </source>
</reference>
<evidence type="ECO:0000313" key="2">
    <source>
        <dbReference type="Proteomes" id="UP001550850"/>
    </source>
</evidence>
<gene>
    <name evidence="1" type="ORF">AB0E65_18370</name>
</gene>
<organism evidence="1 2">
    <name type="scientific">Streptomyces fragilis</name>
    <dbReference type="NCBI Taxonomy" id="67301"/>
    <lineage>
        <taxon>Bacteria</taxon>
        <taxon>Bacillati</taxon>
        <taxon>Actinomycetota</taxon>
        <taxon>Actinomycetes</taxon>
        <taxon>Kitasatosporales</taxon>
        <taxon>Streptomycetaceae</taxon>
        <taxon>Streptomyces</taxon>
    </lineage>
</organism>
<dbReference type="Proteomes" id="UP001550850">
    <property type="component" value="Unassembled WGS sequence"/>
</dbReference>
<sequence>MADACQSILISPSGYAHHPGCHHIAPEYLDNPEWARLALHGVSFPPVDEDRPLTVQIGDRTWTAKRRCPDC</sequence>
<evidence type="ECO:0000313" key="1">
    <source>
        <dbReference type="EMBL" id="MEU3556157.1"/>
    </source>
</evidence>
<keyword evidence="2" id="KW-1185">Reference proteome</keyword>
<proteinExistence type="predicted"/>
<accession>A0ABV2YK92</accession>